<evidence type="ECO:0000256" key="2">
    <source>
        <dbReference type="HAMAP-Rule" id="MF_01477"/>
    </source>
</evidence>
<feature type="compositionally biased region" description="Low complexity" evidence="3">
    <location>
        <begin position="54"/>
        <end position="67"/>
    </location>
</feature>
<dbReference type="InterPro" id="IPR004394">
    <property type="entry name" value="Iojap/RsfS/C7orf30"/>
</dbReference>
<gene>
    <name evidence="2" type="primary">rsfS</name>
    <name evidence="4" type="ORF">SOCE26_044380</name>
</gene>
<comment type="similarity">
    <text evidence="1 2">Belongs to the Iojap/RsfS family.</text>
</comment>
<keyword evidence="2" id="KW-0963">Cytoplasm</keyword>
<dbReference type="PANTHER" id="PTHR21043:SF0">
    <property type="entry name" value="MITOCHONDRIAL ASSEMBLY OF RIBOSOMAL LARGE SUBUNIT PROTEIN 1"/>
    <property type="match status" value="1"/>
</dbReference>
<dbReference type="PANTHER" id="PTHR21043">
    <property type="entry name" value="IOJAP SUPERFAMILY ORTHOLOG"/>
    <property type="match status" value="1"/>
</dbReference>
<keyword evidence="2" id="KW-0810">Translation regulation</keyword>
<dbReference type="Proteomes" id="UP000238348">
    <property type="component" value="Chromosome"/>
</dbReference>
<accession>A0A2L0EUL5</accession>
<name>A0A2L0EUL5_SORCE</name>
<feature type="compositionally biased region" description="Basic and acidic residues" evidence="3">
    <location>
        <begin position="12"/>
        <end position="24"/>
    </location>
</feature>
<feature type="region of interest" description="Disordered" evidence="3">
    <location>
        <begin position="269"/>
        <end position="288"/>
    </location>
</feature>
<dbReference type="GO" id="GO:0005737">
    <property type="term" value="C:cytoplasm"/>
    <property type="evidence" value="ECO:0007669"/>
    <property type="project" value="UniProtKB-SubCell"/>
</dbReference>
<evidence type="ECO:0000256" key="1">
    <source>
        <dbReference type="ARBA" id="ARBA00010574"/>
    </source>
</evidence>
<dbReference type="HAMAP" id="MF_01477">
    <property type="entry name" value="Iojap_RsfS"/>
    <property type="match status" value="1"/>
</dbReference>
<dbReference type="SUPFAM" id="SSF81301">
    <property type="entry name" value="Nucleotidyltransferase"/>
    <property type="match status" value="1"/>
</dbReference>
<dbReference type="Pfam" id="PF02410">
    <property type="entry name" value="RsfS"/>
    <property type="match status" value="1"/>
</dbReference>
<comment type="subunit">
    <text evidence="2">Interacts with ribosomal protein uL14 (rplN).</text>
</comment>
<dbReference type="Gene3D" id="3.30.460.10">
    <property type="entry name" value="Beta Polymerase, domain 2"/>
    <property type="match status" value="1"/>
</dbReference>
<feature type="region of interest" description="Disordered" evidence="3">
    <location>
        <begin position="1"/>
        <end position="161"/>
    </location>
</feature>
<keyword evidence="2" id="KW-0678">Repressor</keyword>
<comment type="function">
    <text evidence="2">Functions as a ribosomal silencing factor. Interacts with ribosomal protein uL14 (rplN), blocking formation of intersubunit bridge B8. Prevents association of the 30S and 50S ribosomal subunits and the formation of functional ribosomes, thus repressing translation.</text>
</comment>
<comment type="subcellular location">
    <subcellularLocation>
        <location evidence="2">Cytoplasm</location>
    </subcellularLocation>
</comment>
<organism evidence="4 5">
    <name type="scientific">Sorangium cellulosum</name>
    <name type="common">Polyangium cellulosum</name>
    <dbReference type="NCBI Taxonomy" id="56"/>
    <lineage>
        <taxon>Bacteria</taxon>
        <taxon>Pseudomonadati</taxon>
        <taxon>Myxococcota</taxon>
        <taxon>Polyangia</taxon>
        <taxon>Polyangiales</taxon>
        <taxon>Polyangiaceae</taxon>
        <taxon>Sorangium</taxon>
    </lineage>
</organism>
<dbReference type="GO" id="GO:0043023">
    <property type="term" value="F:ribosomal large subunit binding"/>
    <property type="evidence" value="ECO:0007669"/>
    <property type="project" value="TreeGrafter"/>
</dbReference>
<dbReference type="EMBL" id="CP012673">
    <property type="protein sequence ID" value="AUX42998.1"/>
    <property type="molecule type" value="Genomic_DNA"/>
</dbReference>
<evidence type="ECO:0000256" key="3">
    <source>
        <dbReference type="SAM" id="MobiDB-lite"/>
    </source>
</evidence>
<feature type="compositionally biased region" description="Basic and acidic residues" evidence="3">
    <location>
        <begin position="96"/>
        <end position="108"/>
    </location>
</feature>
<sequence>MPIWRARCAPSESERTLATKKDAGEGSSRPRAKAGSKAGEGAEPRLPARKKATTAKAGAAGRASSAAKPKRPASPRIRASHTGVGEPGAKAGRARRAPDAGDEAERPAARAPRPTRGEGGAKAILPLAGRPAARKAPLAGPKRAGSRRSAPPPVPQPSESARELALKLAASGLDKKAIGVEILEVVGRVDYADYLVIMTGRSDRHVHAIATGLEEATRKDKIAPLSMEGLAAATWVLIDFGDVVVHVFQEETRRLYDIEGLWIDAGRVPVPEEGPAPGAQPAPRFDPS</sequence>
<feature type="compositionally biased region" description="Pro residues" evidence="3">
    <location>
        <begin position="272"/>
        <end position="288"/>
    </location>
</feature>
<dbReference type="GO" id="GO:0090071">
    <property type="term" value="P:negative regulation of ribosome biogenesis"/>
    <property type="evidence" value="ECO:0007669"/>
    <property type="project" value="UniProtKB-UniRule"/>
</dbReference>
<dbReference type="InterPro" id="IPR043519">
    <property type="entry name" value="NT_sf"/>
</dbReference>
<dbReference type="GO" id="GO:0042256">
    <property type="term" value="P:cytosolic ribosome assembly"/>
    <property type="evidence" value="ECO:0007669"/>
    <property type="project" value="UniProtKB-UniRule"/>
</dbReference>
<evidence type="ECO:0000313" key="5">
    <source>
        <dbReference type="Proteomes" id="UP000238348"/>
    </source>
</evidence>
<dbReference type="NCBIfam" id="TIGR00090">
    <property type="entry name" value="rsfS_iojap_ybeB"/>
    <property type="match status" value="1"/>
</dbReference>
<proteinExistence type="inferred from homology"/>
<dbReference type="AlphaFoldDB" id="A0A2L0EUL5"/>
<protein>
    <recommendedName>
        <fullName evidence="2">Ribosomal silencing factor RsfS</fullName>
    </recommendedName>
</protein>
<evidence type="ECO:0000313" key="4">
    <source>
        <dbReference type="EMBL" id="AUX42998.1"/>
    </source>
</evidence>
<reference evidence="4 5" key="1">
    <citation type="submission" date="2015-09" db="EMBL/GenBank/DDBJ databases">
        <title>Sorangium comparison.</title>
        <authorList>
            <person name="Zaburannyi N."/>
            <person name="Bunk B."/>
            <person name="Overmann J."/>
            <person name="Mueller R."/>
        </authorList>
    </citation>
    <scope>NUCLEOTIDE SEQUENCE [LARGE SCALE GENOMIC DNA]</scope>
    <source>
        <strain evidence="4 5">So ce26</strain>
    </source>
</reference>
<dbReference type="GO" id="GO:0017148">
    <property type="term" value="P:negative regulation of translation"/>
    <property type="evidence" value="ECO:0007669"/>
    <property type="project" value="UniProtKB-UniRule"/>
</dbReference>